<proteinExistence type="predicted"/>
<accession>A0A9N9ELW3</accession>
<organism evidence="1 2">
    <name type="scientific">Acaulospora morrowiae</name>
    <dbReference type="NCBI Taxonomy" id="94023"/>
    <lineage>
        <taxon>Eukaryota</taxon>
        <taxon>Fungi</taxon>
        <taxon>Fungi incertae sedis</taxon>
        <taxon>Mucoromycota</taxon>
        <taxon>Glomeromycotina</taxon>
        <taxon>Glomeromycetes</taxon>
        <taxon>Diversisporales</taxon>
        <taxon>Acaulosporaceae</taxon>
        <taxon>Acaulospora</taxon>
    </lineage>
</organism>
<dbReference type="AlphaFoldDB" id="A0A9N9ELW3"/>
<keyword evidence="2" id="KW-1185">Reference proteome</keyword>
<evidence type="ECO:0000313" key="1">
    <source>
        <dbReference type="EMBL" id="CAG8679724.1"/>
    </source>
</evidence>
<evidence type="ECO:0000313" key="2">
    <source>
        <dbReference type="Proteomes" id="UP000789342"/>
    </source>
</evidence>
<name>A0A9N9ELW3_9GLOM</name>
<gene>
    <name evidence="1" type="ORF">AMORRO_LOCUS11191</name>
</gene>
<protein>
    <submittedName>
        <fullName evidence="1">17389_t:CDS:1</fullName>
    </submittedName>
</protein>
<dbReference type="Proteomes" id="UP000789342">
    <property type="component" value="Unassembled WGS sequence"/>
</dbReference>
<dbReference type="EMBL" id="CAJVPV010013696">
    <property type="protein sequence ID" value="CAG8679724.1"/>
    <property type="molecule type" value="Genomic_DNA"/>
</dbReference>
<feature type="non-terminal residue" evidence="1">
    <location>
        <position position="1"/>
    </location>
</feature>
<reference evidence="1" key="1">
    <citation type="submission" date="2021-06" db="EMBL/GenBank/DDBJ databases">
        <authorList>
            <person name="Kallberg Y."/>
            <person name="Tangrot J."/>
            <person name="Rosling A."/>
        </authorList>
    </citation>
    <scope>NUCLEOTIDE SEQUENCE</scope>
    <source>
        <strain evidence="1">CL551</strain>
    </source>
</reference>
<sequence>GATLNFISVFAEISSINRILISPCQLKLVNLEKCIINQSINLQTTRVREIIGLETFLCKPISSIPIEVRSAIFRNSNNLHLTIGCSGISQNANANAAADQLHVVDDERDNMQES</sequence>
<comment type="caution">
    <text evidence="1">The sequence shown here is derived from an EMBL/GenBank/DDBJ whole genome shotgun (WGS) entry which is preliminary data.</text>
</comment>